<evidence type="ECO:0000259" key="1">
    <source>
        <dbReference type="Pfam" id="PF00929"/>
    </source>
</evidence>
<dbReference type="GO" id="GO:0003676">
    <property type="term" value="F:nucleic acid binding"/>
    <property type="evidence" value="ECO:0007669"/>
    <property type="project" value="InterPro"/>
</dbReference>
<dbReference type="Gene3D" id="3.30.420.10">
    <property type="entry name" value="Ribonuclease H-like superfamily/Ribonuclease H"/>
    <property type="match status" value="1"/>
</dbReference>
<dbReference type="Pfam" id="PF00929">
    <property type="entry name" value="RNase_T"/>
    <property type="match status" value="1"/>
</dbReference>
<dbReference type="EMBL" id="CP146203">
    <property type="protein sequence ID" value="XBH22948.1"/>
    <property type="molecule type" value="Genomic_DNA"/>
</dbReference>
<dbReference type="SUPFAM" id="SSF53098">
    <property type="entry name" value="Ribonuclease H-like"/>
    <property type="match status" value="1"/>
</dbReference>
<dbReference type="InterPro" id="IPR013520">
    <property type="entry name" value="Ribonucl_H"/>
</dbReference>
<dbReference type="InterPro" id="IPR012337">
    <property type="entry name" value="RNaseH-like_sf"/>
</dbReference>
<feature type="domain" description="Exonuclease" evidence="1">
    <location>
        <begin position="22"/>
        <end position="189"/>
    </location>
</feature>
<gene>
    <name evidence="2" type="primary">orn</name>
    <name evidence="2" type="ORF">V5R04_06975</name>
</gene>
<evidence type="ECO:0000313" key="2">
    <source>
        <dbReference type="EMBL" id="XBH22948.1"/>
    </source>
</evidence>
<accession>A0AAU7E0W0</accession>
<dbReference type="AlphaFoldDB" id="A0AAU7E0W0"/>
<dbReference type="NCBIfam" id="NF003765">
    <property type="entry name" value="PRK05359.1"/>
    <property type="match status" value="1"/>
</dbReference>
<reference evidence="2" key="1">
    <citation type="submission" date="2024-02" db="EMBL/GenBank/DDBJ databases">
        <title>Tomenella chthoni gen. nov. sp. nov., a member of the family Jonesiaceae isolated from bat guano.</title>
        <authorList>
            <person name="Miller S.L."/>
            <person name="King J."/>
            <person name="Sankaranarayanan K."/>
            <person name="Lawson P.A."/>
        </authorList>
    </citation>
    <scope>NUCLEOTIDE SEQUENCE</scope>
    <source>
        <strain evidence="2">BS-20</strain>
    </source>
</reference>
<proteinExistence type="predicted"/>
<sequence>MGTALRQNPNYFHNDIDVDFLVWMDVETTGLVAHDGTLLLEVAALVTDLEYNLLDETGFEAAVHWPALRLQVARTMADPYVQNMHQTSGLWDKSADPTRSTPVDQVDTALHAYITSLVPTARTARLAGNSVRLDLNFAEMFLPKVAGHLHYRMYDMTSIDLFVKRRVPVTAYEKVSAHTAMSDIRESLEQARRIDRATFG</sequence>
<protein>
    <submittedName>
        <fullName evidence="2">Oligoribonuclease</fullName>
        <ecNumber evidence="2">3.1.-.-</ecNumber>
    </submittedName>
</protein>
<dbReference type="EC" id="3.1.-.-" evidence="2"/>
<name>A0AAU7E0W0_9MICO</name>
<dbReference type="InterPro" id="IPR036397">
    <property type="entry name" value="RNaseH_sf"/>
</dbReference>
<dbReference type="GO" id="GO:0004527">
    <property type="term" value="F:exonuclease activity"/>
    <property type="evidence" value="ECO:0007669"/>
    <property type="project" value="UniProtKB-ARBA"/>
</dbReference>
<organism evidence="2">
    <name type="scientific">Jonesiaceae bacterium BS-20</name>
    <dbReference type="NCBI Taxonomy" id="3120821"/>
    <lineage>
        <taxon>Bacteria</taxon>
        <taxon>Bacillati</taxon>
        <taxon>Actinomycetota</taxon>
        <taxon>Actinomycetes</taxon>
        <taxon>Micrococcales</taxon>
        <taxon>Jonesiaceae</taxon>
    </lineage>
</organism>
<keyword evidence="2" id="KW-0378">Hydrolase</keyword>